<dbReference type="AlphaFoldDB" id="A0A350P7V1"/>
<comment type="caution">
    <text evidence="1">The sequence shown here is derived from an EMBL/GenBank/DDBJ whole genome shotgun (WGS) entry which is preliminary data.</text>
</comment>
<dbReference type="Proteomes" id="UP000263517">
    <property type="component" value="Unassembled WGS sequence"/>
</dbReference>
<evidence type="ECO:0000313" key="1">
    <source>
        <dbReference type="EMBL" id="HAW77368.1"/>
    </source>
</evidence>
<evidence type="ECO:0000313" key="2">
    <source>
        <dbReference type="Proteomes" id="UP000263517"/>
    </source>
</evidence>
<reference evidence="1 2" key="1">
    <citation type="journal article" date="2018" name="Nat. Biotechnol.">
        <title>A standardized bacterial taxonomy based on genome phylogeny substantially revises the tree of life.</title>
        <authorList>
            <person name="Parks D.H."/>
            <person name="Chuvochina M."/>
            <person name="Waite D.W."/>
            <person name="Rinke C."/>
            <person name="Skarshewski A."/>
            <person name="Chaumeil P.A."/>
            <person name="Hugenholtz P."/>
        </authorList>
    </citation>
    <scope>NUCLEOTIDE SEQUENCE [LARGE SCALE GENOMIC DNA]</scope>
    <source>
        <strain evidence="1">UBA11978</strain>
    </source>
</reference>
<protein>
    <submittedName>
        <fullName evidence="1">Uncharacterized protein</fullName>
    </submittedName>
</protein>
<proteinExistence type="predicted"/>
<gene>
    <name evidence="1" type="ORF">DCW74_16745</name>
</gene>
<accession>A0A350P7V1</accession>
<sequence length="70" mass="7426">MGNLGAFDSNTGNSQYINQSYLPNFGMKAQQNPGPMPQRTVAGMGNMGGLGRAGQVAGQFNDPMTIKKVY</sequence>
<organism evidence="1 2">
    <name type="scientific">Alteromonas australica</name>
    <dbReference type="NCBI Taxonomy" id="589873"/>
    <lineage>
        <taxon>Bacteria</taxon>
        <taxon>Pseudomonadati</taxon>
        <taxon>Pseudomonadota</taxon>
        <taxon>Gammaproteobacteria</taxon>
        <taxon>Alteromonadales</taxon>
        <taxon>Alteromonadaceae</taxon>
        <taxon>Alteromonas/Salinimonas group</taxon>
        <taxon>Alteromonas</taxon>
    </lineage>
</organism>
<dbReference type="EMBL" id="DNAN01000587">
    <property type="protein sequence ID" value="HAW77368.1"/>
    <property type="molecule type" value="Genomic_DNA"/>
</dbReference>
<name>A0A350P7V1_9ALTE</name>